<dbReference type="PANTHER" id="PTHR11850">
    <property type="entry name" value="HOMEOBOX PROTEIN TRANSCRIPTION FACTORS"/>
    <property type="match status" value="1"/>
</dbReference>
<keyword evidence="2 5" id="KW-0238">DNA-binding</keyword>
<dbReference type="SUPFAM" id="SSF46689">
    <property type="entry name" value="Homeodomain-like"/>
    <property type="match status" value="1"/>
</dbReference>
<feature type="compositionally biased region" description="Polar residues" evidence="7">
    <location>
        <begin position="1"/>
        <end position="21"/>
    </location>
</feature>
<keyword evidence="3 5" id="KW-0371">Homeobox</keyword>
<evidence type="ECO:0000259" key="9">
    <source>
        <dbReference type="PROSITE" id="PS51213"/>
    </source>
</evidence>
<dbReference type="SMART" id="SM01188">
    <property type="entry name" value="ELK"/>
    <property type="match status" value="1"/>
</dbReference>
<evidence type="ECO:0000256" key="5">
    <source>
        <dbReference type="PROSITE-ProRule" id="PRU00108"/>
    </source>
</evidence>
<dbReference type="Pfam" id="PF05920">
    <property type="entry name" value="Homeobox_KN"/>
    <property type="match status" value="1"/>
</dbReference>
<dbReference type="FunFam" id="1.10.10.60:FF:000076">
    <property type="entry name" value="Homeobox protein knotted-1-like 2"/>
    <property type="match status" value="1"/>
</dbReference>
<feature type="DNA-binding region" description="Homeobox; TALE-type" evidence="5">
    <location>
        <begin position="296"/>
        <end position="359"/>
    </location>
</feature>
<dbReference type="SMART" id="SM01256">
    <property type="entry name" value="KNOX2"/>
    <property type="match status" value="1"/>
</dbReference>
<dbReference type="SMART" id="SM00389">
    <property type="entry name" value="HOX"/>
    <property type="match status" value="1"/>
</dbReference>
<keyword evidence="11" id="KW-1185">Reference proteome</keyword>
<sequence>MEEYTNNNHVRENTSPSSSPRENLLYFLAGGSRVGNRHHQLPLSTFHLQSVGSDQCFQPDQVPHSTVKIESNNSPIFQYPLMRPNLHHTTHPQQGGSQSSNQLEDIKAKIIAHPHYSNLLQVYMDCQKVGAPPEVVARLAAVKQDFEARQRSLGRSRGTCKDPELDQFMEAYYDMLVKYREELTRPIQEAMDFMRRVETQLNTLCNGTVRIFSEARFDESTGSMNGGTPLLAYCLTKPGKDDNCENIGSLEEDEDNNSGGEAELNEIDPGAEERELKSHLLRKYSGYLSSLKKELSKTKKNGKLPKDARQKLLSWWELHYKWPYPSESEKVALAEATCLDQKQINNWFINQRKRHWKPSEDMQYMVKDGLHTQNATLYMDGLYFANGQYRLGP</sequence>
<dbReference type="InterPro" id="IPR050224">
    <property type="entry name" value="TALE_homeobox"/>
</dbReference>
<dbReference type="InterPro" id="IPR005541">
    <property type="entry name" value="KNOX2"/>
</dbReference>
<dbReference type="InterPro" id="IPR008422">
    <property type="entry name" value="KN_HD"/>
</dbReference>
<protein>
    <submittedName>
        <fullName evidence="10">Uncharacterized protein</fullName>
    </submittedName>
</protein>
<dbReference type="Gene3D" id="1.10.10.60">
    <property type="entry name" value="Homeodomain-like"/>
    <property type="match status" value="1"/>
</dbReference>
<dbReference type="GO" id="GO:0009888">
    <property type="term" value="P:tissue development"/>
    <property type="evidence" value="ECO:0007669"/>
    <property type="project" value="UniProtKB-ARBA"/>
</dbReference>
<evidence type="ECO:0000256" key="1">
    <source>
        <dbReference type="ARBA" id="ARBA00004123"/>
    </source>
</evidence>
<dbReference type="PROSITE" id="PS50071">
    <property type="entry name" value="HOMEOBOX_2"/>
    <property type="match status" value="1"/>
</dbReference>
<dbReference type="PROSITE" id="PS51213">
    <property type="entry name" value="ELK"/>
    <property type="match status" value="1"/>
</dbReference>
<dbReference type="Gramene" id="rna-AYBTSS11_LOCUS25567">
    <property type="protein sequence ID" value="CAJ1973505.1"/>
    <property type="gene ID" value="gene-AYBTSS11_LOCUS25567"/>
</dbReference>
<evidence type="ECO:0000256" key="2">
    <source>
        <dbReference type="ARBA" id="ARBA00023125"/>
    </source>
</evidence>
<dbReference type="SMART" id="SM01255">
    <property type="entry name" value="KNOX1"/>
    <property type="match status" value="1"/>
</dbReference>
<evidence type="ECO:0000259" key="8">
    <source>
        <dbReference type="PROSITE" id="PS50071"/>
    </source>
</evidence>
<dbReference type="InterPro" id="IPR005539">
    <property type="entry name" value="ELK_dom"/>
</dbReference>
<dbReference type="CDD" id="cd00086">
    <property type="entry name" value="homeodomain"/>
    <property type="match status" value="1"/>
</dbReference>
<dbReference type="EMBL" id="OY731406">
    <property type="protein sequence ID" value="CAJ1973505.1"/>
    <property type="molecule type" value="Genomic_DNA"/>
</dbReference>
<dbReference type="GO" id="GO:0003677">
    <property type="term" value="F:DNA binding"/>
    <property type="evidence" value="ECO:0007669"/>
    <property type="project" value="UniProtKB-UniRule"/>
</dbReference>
<dbReference type="GO" id="GO:0000981">
    <property type="term" value="F:DNA-binding transcription factor activity, RNA polymerase II-specific"/>
    <property type="evidence" value="ECO:0007669"/>
    <property type="project" value="InterPro"/>
</dbReference>
<dbReference type="Proteomes" id="UP001189624">
    <property type="component" value="Chromosome 9"/>
</dbReference>
<comment type="similarity">
    <text evidence="6">Belongs to the TALE/KNOX homeobox family.</text>
</comment>
<feature type="domain" description="ELK" evidence="9">
    <location>
        <begin position="275"/>
        <end position="295"/>
    </location>
</feature>
<accession>A0AA86T7T8</accession>
<keyword evidence="4 5" id="KW-0539">Nucleus</keyword>
<dbReference type="Pfam" id="PF03791">
    <property type="entry name" value="KNOX2"/>
    <property type="match status" value="1"/>
</dbReference>
<evidence type="ECO:0000313" key="10">
    <source>
        <dbReference type="EMBL" id="CAJ1973505.1"/>
    </source>
</evidence>
<organism evidence="10 11">
    <name type="scientific">Sphenostylis stenocarpa</name>
    <dbReference type="NCBI Taxonomy" id="92480"/>
    <lineage>
        <taxon>Eukaryota</taxon>
        <taxon>Viridiplantae</taxon>
        <taxon>Streptophyta</taxon>
        <taxon>Embryophyta</taxon>
        <taxon>Tracheophyta</taxon>
        <taxon>Spermatophyta</taxon>
        <taxon>Magnoliopsida</taxon>
        <taxon>eudicotyledons</taxon>
        <taxon>Gunneridae</taxon>
        <taxon>Pentapetalae</taxon>
        <taxon>rosids</taxon>
        <taxon>fabids</taxon>
        <taxon>Fabales</taxon>
        <taxon>Fabaceae</taxon>
        <taxon>Papilionoideae</taxon>
        <taxon>50 kb inversion clade</taxon>
        <taxon>NPAAA clade</taxon>
        <taxon>indigoferoid/millettioid clade</taxon>
        <taxon>Phaseoleae</taxon>
        <taxon>Sphenostylis</taxon>
    </lineage>
</organism>
<dbReference type="PROSITE" id="PS00027">
    <property type="entry name" value="HOMEOBOX_1"/>
    <property type="match status" value="1"/>
</dbReference>
<name>A0AA86T7T8_9FABA</name>
<dbReference type="Pfam" id="PF03790">
    <property type="entry name" value="KNOX1"/>
    <property type="match status" value="1"/>
</dbReference>
<dbReference type="InterPro" id="IPR009057">
    <property type="entry name" value="Homeodomain-like_sf"/>
</dbReference>
<dbReference type="InterPro" id="IPR005540">
    <property type="entry name" value="KNOX1"/>
</dbReference>
<dbReference type="Pfam" id="PF03789">
    <property type="entry name" value="ELK"/>
    <property type="match status" value="1"/>
</dbReference>
<evidence type="ECO:0000256" key="6">
    <source>
        <dbReference type="PROSITE-ProRule" id="PRU00559"/>
    </source>
</evidence>
<dbReference type="InterPro" id="IPR017970">
    <property type="entry name" value="Homeobox_CS"/>
</dbReference>
<reference evidence="10" key="1">
    <citation type="submission" date="2023-10" db="EMBL/GenBank/DDBJ databases">
        <authorList>
            <person name="Domelevo Entfellner J.-B."/>
        </authorList>
    </citation>
    <scope>NUCLEOTIDE SEQUENCE</scope>
</reference>
<evidence type="ECO:0000256" key="3">
    <source>
        <dbReference type="ARBA" id="ARBA00023155"/>
    </source>
</evidence>
<feature type="region of interest" description="Disordered" evidence="7">
    <location>
        <begin position="1"/>
        <end position="22"/>
    </location>
</feature>
<dbReference type="AlphaFoldDB" id="A0AA86T7T8"/>
<evidence type="ECO:0000256" key="7">
    <source>
        <dbReference type="SAM" id="MobiDB-lite"/>
    </source>
</evidence>
<evidence type="ECO:0000256" key="4">
    <source>
        <dbReference type="ARBA" id="ARBA00023242"/>
    </source>
</evidence>
<gene>
    <name evidence="10" type="ORF">AYBTSS11_LOCUS25567</name>
</gene>
<feature type="domain" description="Homeobox" evidence="8">
    <location>
        <begin position="295"/>
        <end position="358"/>
    </location>
</feature>
<comment type="subcellular location">
    <subcellularLocation>
        <location evidence="1 5">Nucleus</location>
    </subcellularLocation>
</comment>
<proteinExistence type="inferred from homology"/>
<dbReference type="InterPro" id="IPR001356">
    <property type="entry name" value="HD"/>
</dbReference>
<evidence type="ECO:0000313" key="11">
    <source>
        <dbReference type="Proteomes" id="UP001189624"/>
    </source>
</evidence>
<dbReference type="GO" id="GO:0005634">
    <property type="term" value="C:nucleus"/>
    <property type="evidence" value="ECO:0007669"/>
    <property type="project" value="UniProtKB-SubCell"/>
</dbReference>